<accession>Q0B033</accession>
<dbReference type="HOGENOM" id="CLU_086356_8_5_9"/>
<dbReference type="InterPro" id="IPR007387">
    <property type="entry name" value="TRAP_DctQ"/>
</dbReference>
<keyword evidence="4" id="KW-0997">Cell inner membrane</keyword>
<evidence type="ECO:0000313" key="12">
    <source>
        <dbReference type="Proteomes" id="UP000001968"/>
    </source>
</evidence>
<evidence type="ECO:0000256" key="4">
    <source>
        <dbReference type="ARBA" id="ARBA00022519"/>
    </source>
</evidence>
<name>Q0B033_SYNWW</name>
<keyword evidence="12" id="KW-1185">Reference proteome</keyword>
<evidence type="ECO:0000256" key="9">
    <source>
        <dbReference type="SAM" id="Phobius"/>
    </source>
</evidence>
<keyword evidence="3" id="KW-1003">Cell membrane</keyword>
<dbReference type="Proteomes" id="UP000001968">
    <property type="component" value="Chromosome"/>
</dbReference>
<dbReference type="InterPro" id="IPR055348">
    <property type="entry name" value="DctQ"/>
</dbReference>
<evidence type="ECO:0000256" key="2">
    <source>
        <dbReference type="ARBA" id="ARBA00022448"/>
    </source>
</evidence>
<dbReference type="eggNOG" id="COG3090">
    <property type="taxonomic scope" value="Bacteria"/>
</dbReference>
<evidence type="ECO:0000313" key="11">
    <source>
        <dbReference type="EMBL" id="ABI67671.1"/>
    </source>
</evidence>
<dbReference type="OrthoDB" id="1807003at2"/>
<sequence length="163" mass="17526">MAKKYNGFVAGLSQFLDQIAGLSLVAVMLVVVGNVLMRALFKHPILGTYDYVGFLTATAIGLALAHCALQNAHIAVDFVVERLPRKTRALIDTATNSVAITFWGFALWNLAIYAGTMKANGIVAATSQLPVSPFIYLVAFGLFSLCLVLLSHLGESLRRVAAR</sequence>
<keyword evidence="2" id="KW-0813">Transport</keyword>
<dbReference type="RefSeq" id="WP_011639779.1">
    <property type="nucleotide sequence ID" value="NC_008346.1"/>
</dbReference>
<gene>
    <name evidence="11" type="ordered locus">Swol_0330</name>
</gene>
<evidence type="ECO:0000256" key="6">
    <source>
        <dbReference type="ARBA" id="ARBA00022989"/>
    </source>
</evidence>
<evidence type="ECO:0000256" key="5">
    <source>
        <dbReference type="ARBA" id="ARBA00022692"/>
    </source>
</evidence>
<dbReference type="GO" id="GO:0015740">
    <property type="term" value="P:C4-dicarboxylate transport"/>
    <property type="evidence" value="ECO:0007669"/>
    <property type="project" value="TreeGrafter"/>
</dbReference>
<organism evidence="11 12">
    <name type="scientific">Syntrophomonas wolfei subsp. wolfei (strain DSM 2245B / Goettingen)</name>
    <dbReference type="NCBI Taxonomy" id="335541"/>
    <lineage>
        <taxon>Bacteria</taxon>
        <taxon>Bacillati</taxon>
        <taxon>Bacillota</taxon>
        <taxon>Clostridia</taxon>
        <taxon>Eubacteriales</taxon>
        <taxon>Syntrophomonadaceae</taxon>
        <taxon>Syntrophomonas</taxon>
    </lineage>
</organism>
<dbReference type="STRING" id="335541.Swol_0330"/>
<keyword evidence="6 9" id="KW-1133">Transmembrane helix</keyword>
<evidence type="ECO:0000256" key="7">
    <source>
        <dbReference type="ARBA" id="ARBA00023136"/>
    </source>
</evidence>
<feature type="domain" description="Tripartite ATP-independent periplasmic transporters DctQ component" evidence="10">
    <location>
        <begin position="27"/>
        <end position="158"/>
    </location>
</feature>
<comment type="subcellular location">
    <subcellularLocation>
        <location evidence="1">Cell inner membrane</location>
        <topology evidence="1">Multi-pass membrane protein</topology>
    </subcellularLocation>
</comment>
<feature type="transmembrane region" description="Helical" evidence="9">
    <location>
        <begin position="134"/>
        <end position="153"/>
    </location>
</feature>
<dbReference type="GO" id="GO:0005886">
    <property type="term" value="C:plasma membrane"/>
    <property type="evidence" value="ECO:0007669"/>
    <property type="project" value="UniProtKB-SubCell"/>
</dbReference>
<dbReference type="KEGG" id="swo:Swol_0330"/>
<feature type="transmembrane region" description="Helical" evidence="9">
    <location>
        <begin position="90"/>
        <end position="114"/>
    </location>
</feature>
<dbReference type="EMBL" id="CP000448">
    <property type="protein sequence ID" value="ABI67671.1"/>
    <property type="molecule type" value="Genomic_DNA"/>
</dbReference>
<dbReference type="GO" id="GO:0022857">
    <property type="term" value="F:transmembrane transporter activity"/>
    <property type="evidence" value="ECO:0007669"/>
    <property type="project" value="TreeGrafter"/>
</dbReference>
<feature type="transmembrane region" description="Helical" evidence="9">
    <location>
        <begin position="51"/>
        <end position="69"/>
    </location>
</feature>
<feature type="transmembrane region" description="Helical" evidence="9">
    <location>
        <begin position="20"/>
        <end position="39"/>
    </location>
</feature>
<dbReference type="PANTHER" id="PTHR35011:SF10">
    <property type="entry name" value="TRAP TRANSPORTER SMALL PERMEASE PROTEIN"/>
    <property type="match status" value="1"/>
</dbReference>
<reference evidence="12" key="1">
    <citation type="journal article" date="2010" name="Environ. Microbiol.">
        <title>The genome of Syntrophomonas wolfei: new insights into syntrophic metabolism and biohydrogen production.</title>
        <authorList>
            <person name="Sieber J.R."/>
            <person name="Sims D.R."/>
            <person name="Han C."/>
            <person name="Kim E."/>
            <person name="Lykidis A."/>
            <person name="Lapidus A.L."/>
            <person name="McDonnald E."/>
            <person name="Rohlin L."/>
            <person name="Culley D.E."/>
            <person name="Gunsalus R."/>
            <person name="McInerney M.J."/>
        </authorList>
    </citation>
    <scope>NUCLEOTIDE SEQUENCE [LARGE SCALE GENOMIC DNA]</scope>
    <source>
        <strain evidence="12">DSM 2245B / Goettingen</strain>
    </source>
</reference>
<dbReference type="Pfam" id="PF04290">
    <property type="entry name" value="DctQ"/>
    <property type="match status" value="1"/>
</dbReference>
<comment type="similarity">
    <text evidence="8">Belongs to the TRAP transporter small permease family.</text>
</comment>
<evidence type="ECO:0000256" key="3">
    <source>
        <dbReference type="ARBA" id="ARBA00022475"/>
    </source>
</evidence>
<evidence type="ECO:0000256" key="8">
    <source>
        <dbReference type="ARBA" id="ARBA00038436"/>
    </source>
</evidence>
<dbReference type="AlphaFoldDB" id="Q0B033"/>
<protein>
    <submittedName>
        <fullName evidence="11">Tripartite ATP-independent periplasmic transporters, DctQ component, putative</fullName>
    </submittedName>
</protein>
<keyword evidence="7 9" id="KW-0472">Membrane</keyword>
<evidence type="ECO:0000256" key="1">
    <source>
        <dbReference type="ARBA" id="ARBA00004429"/>
    </source>
</evidence>
<evidence type="ECO:0000259" key="10">
    <source>
        <dbReference type="Pfam" id="PF04290"/>
    </source>
</evidence>
<keyword evidence="5 9" id="KW-0812">Transmembrane</keyword>
<proteinExistence type="inferred from homology"/>
<dbReference type="PANTHER" id="PTHR35011">
    <property type="entry name" value="2,3-DIKETO-L-GULONATE TRAP TRANSPORTER SMALL PERMEASE PROTEIN YIAM"/>
    <property type="match status" value="1"/>
</dbReference>